<protein>
    <recommendedName>
        <fullName evidence="8">Calmin</fullName>
    </recommendedName>
    <alternativeName>
        <fullName evidence="9">Calponin-like transmembrane domain protein</fullName>
    </alternativeName>
</protein>
<feature type="domain" description="Calponin-homology (CH)" evidence="10">
    <location>
        <begin position="190"/>
        <end position="294"/>
    </location>
</feature>
<keyword evidence="7" id="KW-0009">Actin-binding</keyword>
<reference evidence="11" key="2">
    <citation type="submission" date="2004-02" db="EMBL/GenBank/DDBJ databases">
        <authorList>
            <consortium name="Genoscope"/>
            <consortium name="Whitehead Institute Centre for Genome Research"/>
        </authorList>
    </citation>
    <scope>NUCLEOTIDE SEQUENCE</scope>
</reference>
<comment type="caution">
    <text evidence="11">The sequence shown here is derived from an EMBL/GenBank/DDBJ whole genome shotgun (WGS) entry which is preliminary data.</text>
</comment>
<dbReference type="GO" id="GO:0051015">
    <property type="term" value="F:actin filament binding"/>
    <property type="evidence" value="ECO:0007669"/>
    <property type="project" value="TreeGrafter"/>
</dbReference>
<dbReference type="InterPro" id="IPR052403">
    <property type="entry name" value="LINC-complex_assoc"/>
</dbReference>
<evidence type="ECO:0000256" key="1">
    <source>
        <dbReference type="ARBA" id="ARBA00004211"/>
    </source>
</evidence>
<dbReference type="Pfam" id="PF00307">
    <property type="entry name" value="CH"/>
    <property type="match status" value="2"/>
</dbReference>
<evidence type="ECO:0000256" key="3">
    <source>
        <dbReference type="ARBA" id="ARBA00022692"/>
    </source>
</evidence>
<organism evidence="11">
    <name type="scientific">Tetraodon nigroviridis</name>
    <name type="common">Spotted green pufferfish</name>
    <name type="synonym">Chelonodon nigroviridis</name>
    <dbReference type="NCBI Taxonomy" id="99883"/>
    <lineage>
        <taxon>Eukaryota</taxon>
        <taxon>Metazoa</taxon>
        <taxon>Chordata</taxon>
        <taxon>Craniata</taxon>
        <taxon>Vertebrata</taxon>
        <taxon>Euteleostomi</taxon>
        <taxon>Actinopterygii</taxon>
        <taxon>Neopterygii</taxon>
        <taxon>Teleostei</taxon>
        <taxon>Neoteleostei</taxon>
        <taxon>Acanthomorphata</taxon>
        <taxon>Eupercaria</taxon>
        <taxon>Tetraodontiformes</taxon>
        <taxon>Tetradontoidea</taxon>
        <taxon>Tetraodontidae</taxon>
        <taxon>Tetraodon</taxon>
    </lineage>
</organism>
<evidence type="ECO:0000313" key="11">
    <source>
        <dbReference type="EMBL" id="CAF98177.1"/>
    </source>
</evidence>
<evidence type="ECO:0000259" key="10">
    <source>
        <dbReference type="PROSITE" id="PS50021"/>
    </source>
</evidence>
<dbReference type="InterPro" id="IPR001715">
    <property type="entry name" value="CH_dom"/>
</dbReference>
<dbReference type="AlphaFoldDB" id="Q4SMF5"/>
<dbReference type="EMBL" id="CAAE01014551">
    <property type="protein sequence ID" value="CAF98177.1"/>
    <property type="molecule type" value="Genomic_DNA"/>
</dbReference>
<evidence type="ECO:0000256" key="4">
    <source>
        <dbReference type="ARBA" id="ARBA00022737"/>
    </source>
</evidence>
<name>Q4SMF5_TETNG</name>
<keyword evidence="5" id="KW-1133">Transmembrane helix</keyword>
<dbReference type="OrthoDB" id="10017054at2759"/>
<reference evidence="11" key="1">
    <citation type="journal article" date="2004" name="Nature">
        <title>Genome duplication in the teleost fish Tetraodon nigroviridis reveals the early vertebrate proto-karyotype.</title>
        <authorList>
            <person name="Jaillon O."/>
            <person name="Aury J.-M."/>
            <person name="Brunet F."/>
            <person name="Petit J.-L."/>
            <person name="Stange-Thomann N."/>
            <person name="Mauceli E."/>
            <person name="Bouneau L."/>
            <person name="Fischer C."/>
            <person name="Ozouf-Costaz C."/>
            <person name="Bernot A."/>
            <person name="Nicaud S."/>
            <person name="Jaffe D."/>
            <person name="Fisher S."/>
            <person name="Lutfalla G."/>
            <person name="Dossat C."/>
            <person name="Segurens B."/>
            <person name="Dasilva C."/>
            <person name="Salanoubat M."/>
            <person name="Levy M."/>
            <person name="Boudet N."/>
            <person name="Castellano S."/>
            <person name="Anthouard V."/>
            <person name="Jubin C."/>
            <person name="Castelli V."/>
            <person name="Katinka M."/>
            <person name="Vacherie B."/>
            <person name="Biemont C."/>
            <person name="Skalli Z."/>
            <person name="Cattolico L."/>
            <person name="Poulain J."/>
            <person name="De Berardinis V."/>
            <person name="Cruaud C."/>
            <person name="Duprat S."/>
            <person name="Brottier P."/>
            <person name="Coutanceau J.-P."/>
            <person name="Gouzy J."/>
            <person name="Parra G."/>
            <person name="Lardier G."/>
            <person name="Chapple C."/>
            <person name="McKernan K.J."/>
            <person name="McEwan P."/>
            <person name="Bosak S."/>
            <person name="Kellis M."/>
            <person name="Volff J.-N."/>
            <person name="Guigo R."/>
            <person name="Zody M.C."/>
            <person name="Mesirov J."/>
            <person name="Lindblad-Toh K."/>
            <person name="Birren B."/>
            <person name="Nusbaum C."/>
            <person name="Kahn D."/>
            <person name="Robinson-Rechavi M."/>
            <person name="Laudet V."/>
            <person name="Schachter V."/>
            <person name="Quetier F."/>
            <person name="Saurin W."/>
            <person name="Scarpelli C."/>
            <person name="Wincker P."/>
            <person name="Lander E.S."/>
            <person name="Weissenbach J."/>
            <person name="Roest Crollius H."/>
        </authorList>
    </citation>
    <scope>NUCLEOTIDE SEQUENCE [LARGE SCALE GENOMIC DNA]</scope>
</reference>
<keyword evidence="3" id="KW-0812">Transmembrane</keyword>
<dbReference type="Gene3D" id="1.10.418.10">
    <property type="entry name" value="Calponin-like domain"/>
    <property type="match status" value="2"/>
</dbReference>
<keyword evidence="6" id="KW-0472">Membrane</keyword>
<proteinExistence type="predicted"/>
<dbReference type="GO" id="GO:0007097">
    <property type="term" value="P:nuclear migration"/>
    <property type="evidence" value="ECO:0007669"/>
    <property type="project" value="TreeGrafter"/>
</dbReference>
<dbReference type="SUPFAM" id="SSF47576">
    <property type="entry name" value="Calponin-homology domain, CH-domain"/>
    <property type="match status" value="1"/>
</dbReference>
<dbReference type="InterPro" id="IPR036872">
    <property type="entry name" value="CH_dom_sf"/>
</dbReference>
<dbReference type="InterPro" id="IPR001589">
    <property type="entry name" value="Actinin_actin-bd_CS"/>
</dbReference>
<dbReference type="KEGG" id="tng:GSTEN00015783G001"/>
<evidence type="ECO:0000256" key="9">
    <source>
        <dbReference type="ARBA" id="ARBA00082870"/>
    </source>
</evidence>
<sequence length="303" mass="34391">MAGRGWADWFEREEFIGQISDMRVQNLQVEREVVQKRTFTRWINLHLEKCEPPIEVEDLFQDIQDGHVLMALLEELSGCKLLHGFKKSSHRIFRLNNIAKVLSFLEERNVKLVSIDAADVADGNASIILGLIWNIILFFQIKELTGNIRSQFPSSCSLSSIPTGSDSDTSFCNTAPDERRSASAATREHNKAIKKLLQWVQKRTRRFGVAVQDFGKSWASGLAFLAVIKSIDPSLVDLRKALLRTPRENLEEAFRTAHYSLGIPRLLEPEDVSVNGPDEQSIITYVSQFLEHFPGLEEVELLL</sequence>
<dbReference type="GO" id="GO:0034993">
    <property type="term" value="C:meiotic nuclear membrane microtubule tethering complex"/>
    <property type="evidence" value="ECO:0007669"/>
    <property type="project" value="TreeGrafter"/>
</dbReference>
<dbReference type="PANTHER" id="PTHR47535:SF9">
    <property type="entry name" value="CALPONIN-HOMOLOGY (CH) DOMAIN-CONTAINING PROTEIN"/>
    <property type="match status" value="1"/>
</dbReference>
<gene>
    <name evidence="11" type="ORF">GSTENG00015783001</name>
</gene>
<dbReference type="FunFam" id="1.10.418.10:FF:000063">
    <property type="entry name" value="Calmin"/>
    <property type="match status" value="1"/>
</dbReference>
<dbReference type="PROSITE" id="PS00020">
    <property type="entry name" value="ACTININ_2"/>
    <property type="match status" value="1"/>
</dbReference>
<accession>Q4SMF5</accession>
<keyword evidence="2" id="KW-0597">Phosphoprotein</keyword>
<dbReference type="SMART" id="SM00033">
    <property type="entry name" value="CH"/>
    <property type="match status" value="2"/>
</dbReference>
<keyword evidence="4" id="KW-0677">Repeat</keyword>
<dbReference type="GO" id="GO:0005737">
    <property type="term" value="C:cytoplasm"/>
    <property type="evidence" value="ECO:0007669"/>
    <property type="project" value="TreeGrafter"/>
</dbReference>
<dbReference type="FunFam" id="1.10.418.10:FF:000057">
    <property type="entry name" value="Calmin"/>
    <property type="match status" value="1"/>
</dbReference>
<dbReference type="PANTHER" id="PTHR47535">
    <property type="entry name" value="MUSCLE-SPECIFIC PROTEIN 300 KDA, ISOFORM G"/>
    <property type="match status" value="1"/>
</dbReference>
<feature type="domain" description="Calponin-homology (CH)" evidence="10">
    <location>
        <begin position="33"/>
        <end position="140"/>
    </location>
</feature>
<dbReference type="PROSITE" id="PS50021">
    <property type="entry name" value="CH"/>
    <property type="match status" value="2"/>
</dbReference>
<feature type="non-terminal residue" evidence="11">
    <location>
        <position position="303"/>
    </location>
</feature>
<evidence type="ECO:0000256" key="5">
    <source>
        <dbReference type="ARBA" id="ARBA00022989"/>
    </source>
</evidence>
<evidence type="ECO:0000256" key="7">
    <source>
        <dbReference type="ARBA" id="ARBA00023203"/>
    </source>
</evidence>
<evidence type="ECO:0000256" key="8">
    <source>
        <dbReference type="ARBA" id="ARBA00070333"/>
    </source>
</evidence>
<evidence type="ECO:0000256" key="2">
    <source>
        <dbReference type="ARBA" id="ARBA00022553"/>
    </source>
</evidence>
<dbReference type="PROSITE" id="PS00019">
    <property type="entry name" value="ACTININ_1"/>
    <property type="match status" value="1"/>
</dbReference>
<dbReference type="GO" id="GO:0005640">
    <property type="term" value="C:nuclear outer membrane"/>
    <property type="evidence" value="ECO:0007669"/>
    <property type="project" value="TreeGrafter"/>
</dbReference>
<comment type="subcellular location">
    <subcellularLocation>
        <location evidence="1">Membrane</location>
        <topology evidence="1">Single-pass type IV membrane protein</topology>
    </subcellularLocation>
</comment>
<evidence type="ECO:0000256" key="6">
    <source>
        <dbReference type="ARBA" id="ARBA00023136"/>
    </source>
</evidence>